<dbReference type="eggNOG" id="KOG4197">
    <property type="taxonomic scope" value="Eukaryota"/>
</dbReference>
<evidence type="ECO:0008006" key="5">
    <source>
        <dbReference type="Google" id="ProtNLM"/>
    </source>
</evidence>
<dbReference type="PROSITE" id="PS51375">
    <property type="entry name" value="PPR"/>
    <property type="match status" value="3"/>
</dbReference>
<dbReference type="AlphaFoldDB" id="D8RCS7"/>
<protein>
    <recommendedName>
        <fullName evidence="5">Pentacotripeptide-repeat region of PRORP domain-containing protein</fullName>
    </recommendedName>
</protein>
<dbReference type="Pfam" id="PF13041">
    <property type="entry name" value="PPR_2"/>
    <property type="match status" value="3"/>
</dbReference>
<evidence type="ECO:0000256" key="2">
    <source>
        <dbReference type="PROSITE-ProRule" id="PRU00708"/>
    </source>
</evidence>
<evidence type="ECO:0000256" key="1">
    <source>
        <dbReference type="ARBA" id="ARBA00022737"/>
    </source>
</evidence>
<keyword evidence="4" id="KW-1185">Reference proteome</keyword>
<dbReference type="PANTHER" id="PTHR47926:SF533">
    <property type="entry name" value="DYW DOMAIN-CONTAINING PROTEIN"/>
    <property type="match status" value="1"/>
</dbReference>
<dbReference type="NCBIfam" id="TIGR00756">
    <property type="entry name" value="PPR"/>
    <property type="match status" value="4"/>
</dbReference>
<dbReference type="InterPro" id="IPR046960">
    <property type="entry name" value="PPR_At4g14850-like_plant"/>
</dbReference>
<dbReference type="HOGENOM" id="CLU_002706_6_0_1"/>
<dbReference type="EMBL" id="GL377576">
    <property type="protein sequence ID" value="EFJ30189.1"/>
    <property type="molecule type" value="Genomic_DNA"/>
</dbReference>
<organism evidence="4">
    <name type="scientific">Selaginella moellendorffii</name>
    <name type="common">Spikemoss</name>
    <dbReference type="NCBI Taxonomy" id="88036"/>
    <lineage>
        <taxon>Eukaryota</taxon>
        <taxon>Viridiplantae</taxon>
        <taxon>Streptophyta</taxon>
        <taxon>Embryophyta</taxon>
        <taxon>Tracheophyta</taxon>
        <taxon>Lycopodiopsida</taxon>
        <taxon>Selaginellales</taxon>
        <taxon>Selaginellaceae</taxon>
        <taxon>Selaginella</taxon>
    </lineage>
</organism>
<dbReference type="SUPFAM" id="SSF48452">
    <property type="entry name" value="TPR-like"/>
    <property type="match status" value="1"/>
</dbReference>
<dbReference type="PANTHER" id="PTHR47926">
    <property type="entry name" value="PENTATRICOPEPTIDE REPEAT-CONTAINING PROTEIN"/>
    <property type="match status" value="1"/>
</dbReference>
<keyword evidence="1" id="KW-0677">Repeat</keyword>
<dbReference type="GO" id="GO:0048731">
    <property type="term" value="P:system development"/>
    <property type="evidence" value="ECO:0007669"/>
    <property type="project" value="UniProtKB-ARBA"/>
</dbReference>
<dbReference type="FunFam" id="1.25.40.10:FF:000158">
    <property type="entry name" value="pentatricopeptide repeat-containing protein At2g33680"/>
    <property type="match status" value="1"/>
</dbReference>
<feature type="repeat" description="PPR" evidence="2">
    <location>
        <begin position="321"/>
        <end position="355"/>
    </location>
</feature>
<dbReference type="InParanoid" id="D8RCS7"/>
<dbReference type="Gene3D" id="1.25.40.10">
    <property type="entry name" value="Tetratricopeptide repeat domain"/>
    <property type="match status" value="6"/>
</dbReference>
<proteinExistence type="predicted"/>
<dbReference type="KEGG" id="smo:SELMODRAFT_90996"/>
<dbReference type="GO" id="GO:0009451">
    <property type="term" value="P:RNA modification"/>
    <property type="evidence" value="ECO:0000318"/>
    <property type="project" value="GO_Central"/>
</dbReference>
<dbReference type="Gramene" id="EFJ30189">
    <property type="protein sequence ID" value="EFJ30189"/>
    <property type="gene ID" value="SELMODRAFT_90996"/>
</dbReference>
<dbReference type="FunFam" id="1.25.40.10:FF:000073">
    <property type="entry name" value="Pentatricopeptide repeat-containing protein chloroplastic"/>
    <property type="match status" value="1"/>
</dbReference>
<dbReference type="Proteomes" id="UP000001514">
    <property type="component" value="Unassembled WGS sequence"/>
</dbReference>
<feature type="repeat" description="PPR" evidence="2">
    <location>
        <begin position="429"/>
        <end position="459"/>
    </location>
</feature>
<dbReference type="InterPro" id="IPR002885">
    <property type="entry name" value="PPR_rpt"/>
</dbReference>
<gene>
    <name evidence="3" type="ORF">SELMODRAFT_90996</name>
</gene>
<accession>D8RCS7</accession>
<dbReference type="Pfam" id="PF01535">
    <property type="entry name" value="PPR"/>
    <property type="match status" value="5"/>
</dbReference>
<sequence length="810" mass="87475">MLGRSARRPRSSCYLHLSAGDFHESNTQDGGRLARSLRECARSRDLSRGKSLHRQITGSGMGSDRFLANLLMEMYGKCQDVGNADAVFRSMGDRNVFSWNIIIAANAQTGHGKKALHLFREMDLEGNVVSWTSMIRAYALSGQNREAVKLYKAMDVTPNEYTLASIAEACENLEEAREIETRAVDGGFGSVRAVALAIVGMFCKLGSLDDARRYLIRHDAKNVFCWNQLIAAQARSSSSSTAMDLYREMRRNHGVEPDCVTYLELLKVCSDWKLGRELHASVLEHGFEQDEVVSSALVTMHGRCAMPDAARKIFASIERKNVVSWTTMIAAYAQSDRSDEAMELFHAMDLEGVRPSEQTFVSVVHALASSSSSRDELAALAAARSLEERALGSGLGIDGVLGNAMVDLYGKRRRPDEARGVFDAMRSRSTVAWTAMIQAYAQSGRREEAFALFREMEIEPAATTFVSVLEACAGSSDLDAGREVHSAVVSRGLESEVFVGTALIDMFGKCGDCNAARSSFERIADKTIVPWNAMLAVYVQNGRPRDALELLNHGGTVNGRGGTVKLVNATRGTGGVTPDKITFVLLLNACGALGEIAVGRALHRDAIPGELLGESSCIGNALVAMYASCGSLEEARVAFRGIQRKSLASWNAMAGAVAALGGSRSWSASMELFSEMELQGFNADEASLAGILSGCSHAGLKHQGWRIFVSMSDDFGVPCSAVHYVCIVDMLGRLGQLDEAESLLGCMPYQPGLVGWMTLLGACGKHGDVCRGAIAARHAAELNDRNAAAKYVLLANMYAGIMYATEGGEF</sequence>
<evidence type="ECO:0000313" key="3">
    <source>
        <dbReference type="EMBL" id="EFJ30189.1"/>
    </source>
</evidence>
<evidence type="ECO:0000313" key="4">
    <source>
        <dbReference type="Proteomes" id="UP000001514"/>
    </source>
</evidence>
<reference evidence="3 4" key="1">
    <citation type="journal article" date="2011" name="Science">
        <title>The Selaginella genome identifies genetic changes associated with the evolution of vascular plants.</title>
        <authorList>
            <person name="Banks J.A."/>
            <person name="Nishiyama T."/>
            <person name="Hasebe M."/>
            <person name="Bowman J.L."/>
            <person name="Gribskov M."/>
            <person name="dePamphilis C."/>
            <person name="Albert V.A."/>
            <person name="Aono N."/>
            <person name="Aoyama T."/>
            <person name="Ambrose B.A."/>
            <person name="Ashton N.W."/>
            <person name="Axtell M.J."/>
            <person name="Barker E."/>
            <person name="Barker M.S."/>
            <person name="Bennetzen J.L."/>
            <person name="Bonawitz N.D."/>
            <person name="Chapple C."/>
            <person name="Cheng C."/>
            <person name="Correa L.G."/>
            <person name="Dacre M."/>
            <person name="DeBarry J."/>
            <person name="Dreyer I."/>
            <person name="Elias M."/>
            <person name="Engstrom E.M."/>
            <person name="Estelle M."/>
            <person name="Feng L."/>
            <person name="Finet C."/>
            <person name="Floyd S.K."/>
            <person name="Frommer W.B."/>
            <person name="Fujita T."/>
            <person name="Gramzow L."/>
            <person name="Gutensohn M."/>
            <person name="Harholt J."/>
            <person name="Hattori M."/>
            <person name="Heyl A."/>
            <person name="Hirai T."/>
            <person name="Hiwatashi Y."/>
            <person name="Ishikawa M."/>
            <person name="Iwata M."/>
            <person name="Karol K.G."/>
            <person name="Koehler B."/>
            <person name="Kolukisaoglu U."/>
            <person name="Kubo M."/>
            <person name="Kurata T."/>
            <person name="Lalonde S."/>
            <person name="Li K."/>
            <person name="Li Y."/>
            <person name="Litt A."/>
            <person name="Lyons E."/>
            <person name="Manning G."/>
            <person name="Maruyama T."/>
            <person name="Michael T.P."/>
            <person name="Mikami K."/>
            <person name="Miyazaki S."/>
            <person name="Morinaga S."/>
            <person name="Murata T."/>
            <person name="Mueller-Roeber B."/>
            <person name="Nelson D.R."/>
            <person name="Obara M."/>
            <person name="Oguri Y."/>
            <person name="Olmstead R.G."/>
            <person name="Onodera N."/>
            <person name="Petersen B.L."/>
            <person name="Pils B."/>
            <person name="Prigge M."/>
            <person name="Rensing S.A."/>
            <person name="Riano-Pachon D.M."/>
            <person name="Roberts A.W."/>
            <person name="Sato Y."/>
            <person name="Scheller H.V."/>
            <person name="Schulz B."/>
            <person name="Schulz C."/>
            <person name="Shakirov E.V."/>
            <person name="Shibagaki N."/>
            <person name="Shinohara N."/>
            <person name="Shippen D.E."/>
            <person name="Soerensen I."/>
            <person name="Sotooka R."/>
            <person name="Sugimoto N."/>
            <person name="Sugita M."/>
            <person name="Sumikawa N."/>
            <person name="Tanurdzic M."/>
            <person name="Theissen G."/>
            <person name="Ulvskov P."/>
            <person name="Wakazuki S."/>
            <person name="Weng J.K."/>
            <person name="Willats W.W."/>
            <person name="Wipf D."/>
            <person name="Wolf P.G."/>
            <person name="Yang L."/>
            <person name="Zimmer A.D."/>
            <person name="Zhu Q."/>
            <person name="Mitros T."/>
            <person name="Hellsten U."/>
            <person name="Loque D."/>
            <person name="Otillar R."/>
            <person name="Salamov A."/>
            <person name="Schmutz J."/>
            <person name="Shapiro H."/>
            <person name="Lindquist E."/>
            <person name="Lucas S."/>
            <person name="Rokhsar D."/>
            <person name="Grigoriev I.V."/>
        </authorList>
    </citation>
    <scope>NUCLEOTIDE SEQUENCE [LARGE SCALE GENOMIC DNA]</scope>
</reference>
<dbReference type="STRING" id="88036.D8RCS7"/>
<name>D8RCS7_SELML</name>
<dbReference type="InterPro" id="IPR011990">
    <property type="entry name" value="TPR-like_helical_dom_sf"/>
</dbReference>
<dbReference type="GO" id="GO:0003723">
    <property type="term" value="F:RNA binding"/>
    <property type="evidence" value="ECO:0007669"/>
    <property type="project" value="InterPro"/>
</dbReference>
<feature type="repeat" description="PPR" evidence="2">
    <location>
        <begin position="95"/>
        <end position="129"/>
    </location>
</feature>